<evidence type="ECO:0000313" key="10">
    <source>
        <dbReference type="EMBL" id="KWW98391.1"/>
    </source>
</evidence>
<dbReference type="InterPro" id="IPR050859">
    <property type="entry name" value="Class-I_PLP-dep_aminotransf"/>
</dbReference>
<protein>
    <submittedName>
        <fullName evidence="9">GntR family transcriptional regulator</fullName>
    </submittedName>
</protein>
<dbReference type="Gene3D" id="3.40.640.10">
    <property type="entry name" value="Type I PLP-dependent aspartate aminotransferase-like (Major domain)"/>
    <property type="match status" value="1"/>
</dbReference>
<comment type="cofactor">
    <cofactor evidence="1">
        <name>pyridoxal 5'-phosphate</name>
        <dbReference type="ChEBI" id="CHEBI:597326"/>
    </cofactor>
</comment>
<feature type="domain" description="Aminotransferase class I/classII large" evidence="8">
    <location>
        <begin position="58"/>
        <end position="397"/>
    </location>
</feature>
<organism evidence="10 12">
    <name type="scientific">Carbonactinospora thermoautotrophica</name>
    <dbReference type="NCBI Taxonomy" id="1469144"/>
    <lineage>
        <taxon>Bacteria</taxon>
        <taxon>Bacillati</taxon>
        <taxon>Actinomycetota</taxon>
        <taxon>Actinomycetes</taxon>
        <taxon>Kitasatosporales</taxon>
        <taxon>Carbonactinosporaceae</taxon>
        <taxon>Carbonactinospora</taxon>
    </lineage>
</organism>
<evidence type="ECO:0000313" key="13">
    <source>
        <dbReference type="Proteomes" id="UP000070598"/>
    </source>
</evidence>
<dbReference type="STRING" id="1469144.LI90_11"/>
<reference evidence="13" key="1">
    <citation type="submission" date="2015-02" db="EMBL/GenBank/DDBJ databases">
        <title>Physiological reanalysis, assessment of diazotrophy, and genome sequences of multiple isolates of Streptomyces thermoautotrophicus.</title>
        <authorList>
            <person name="MacKellar D.C."/>
            <person name="Lieber L."/>
            <person name="Norman J."/>
            <person name="Bolger A."/>
            <person name="Tobin C."/>
            <person name="Murray J.W."/>
            <person name="Friesen M."/>
            <person name="Prell J."/>
        </authorList>
    </citation>
    <scope>NUCLEOTIDE SEQUENCE [LARGE SCALE GENOMIC DNA]</scope>
    <source>
        <strain evidence="13">UBT1</strain>
    </source>
</reference>
<dbReference type="Proteomes" id="UP000070598">
    <property type="component" value="Unassembled WGS sequence"/>
</dbReference>
<keyword evidence="6" id="KW-0663">Pyridoxal phosphate</keyword>
<dbReference type="InterPro" id="IPR004839">
    <property type="entry name" value="Aminotransferase_I/II_large"/>
</dbReference>
<dbReference type="GO" id="GO:1901605">
    <property type="term" value="P:alpha-amino acid metabolic process"/>
    <property type="evidence" value="ECO:0007669"/>
    <property type="project" value="TreeGrafter"/>
</dbReference>
<comment type="caution">
    <text evidence="10">The sequence shown here is derived from an EMBL/GenBank/DDBJ whole genome shotgun (WGS) entry which is preliminary data.</text>
</comment>
<evidence type="ECO:0000313" key="14">
    <source>
        <dbReference type="Proteomes" id="UP000070659"/>
    </source>
</evidence>
<dbReference type="GO" id="GO:0008483">
    <property type="term" value="F:transaminase activity"/>
    <property type="evidence" value="ECO:0007669"/>
    <property type="project" value="UniProtKB-KW"/>
</dbReference>
<dbReference type="Proteomes" id="UP000070659">
    <property type="component" value="Unassembled WGS sequence"/>
</dbReference>
<dbReference type="PATRIC" id="fig|1469144.10.peg.82"/>
<dbReference type="EMBL" id="LAXD01000001">
    <property type="protein sequence ID" value="KWW98391.1"/>
    <property type="molecule type" value="Genomic_DNA"/>
</dbReference>
<reference evidence="9 14" key="2">
    <citation type="submission" date="2015-02" db="EMBL/GenBank/DDBJ databases">
        <title>Physiological reanalysis, assessment of diazotrophy, and genome sequences of multiple isolates of Streptomyces thermoautotrophicus.</title>
        <authorList>
            <person name="MacKellar D.C."/>
            <person name="Lieber L."/>
            <person name="Norman J."/>
            <person name="Bolger A."/>
            <person name="Tobin C."/>
            <person name="Murray J.W."/>
            <person name="Prell J."/>
        </authorList>
    </citation>
    <scope>NUCLEOTIDE SEQUENCE [LARGE SCALE GENOMIC DNA]</scope>
    <source>
        <strain evidence="9 14">UBT1</strain>
    </source>
</reference>
<dbReference type="EMBL" id="JYIJ01000019">
    <property type="protein sequence ID" value="KWW97854.1"/>
    <property type="molecule type" value="Genomic_DNA"/>
</dbReference>
<evidence type="ECO:0000259" key="8">
    <source>
        <dbReference type="Pfam" id="PF00155"/>
    </source>
</evidence>
<reference evidence="12" key="3">
    <citation type="submission" date="2015-04" db="EMBL/GenBank/DDBJ databases">
        <title>Physiological reanalysis, assessment of diazotrophy, and genome sequences of multiple isolates of Streptomyces thermoautotrophicus.</title>
        <authorList>
            <person name="MacKellar D.C."/>
            <person name="Lieber L."/>
            <person name="Norman J."/>
            <person name="Bolger A."/>
            <person name="Tobin C."/>
            <person name="Murray J.W."/>
            <person name="Chang R."/>
            <person name="Ford T."/>
            <person name="Nguyen P.Q."/>
            <person name="Woodward J."/>
            <person name="Permingeat H."/>
            <person name="Joshi N.S."/>
            <person name="Silver P.A."/>
            <person name="Usadel B."/>
            <person name="Rutherford A.W."/>
            <person name="Friesen M."/>
            <person name="Prell J."/>
        </authorList>
    </citation>
    <scope>NUCLEOTIDE SEQUENCE [LARGE SCALE GENOMIC DNA]</scope>
    <source>
        <strain evidence="12">H1</strain>
    </source>
</reference>
<dbReference type="AlphaFoldDB" id="A0A132MLT6"/>
<evidence type="ECO:0000256" key="1">
    <source>
        <dbReference type="ARBA" id="ARBA00001933"/>
    </source>
</evidence>
<feature type="region of interest" description="Disordered" evidence="7">
    <location>
        <begin position="409"/>
        <end position="436"/>
    </location>
</feature>
<proteinExistence type="inferred from homology"/>
<comment type="similarity">
    <text evidence="2">Belongs to the class-I pyridoxal-phosphate-dependent aminotransferase family.</text>
</comment>
<gene>
    <name evidence="10" type="ORF">LI90_11</name>
    <name evidence="9" type="ORF">TH66_20765</name>
    <name evidence="11" type="ORF">TR74_22440</name>
</gene>
<dbReference type="PANTHER" id="PTHR42790">
    <property type="entry name" value="AMINOTRANSFERASE"/>
    <property type="match status" value="1"/>
</dbReference>
<accession>A0A132MLT6</accession>
<keyword evidence="5" id="KW-0808">Transferase</keyword>
<dbReference type="CDD" id="cd00609">
    <property type="entry name" value="AAT_like"/>
    <property type="match status" value="1"/>
</dbReference>
<dbReference type="RefSeq" id="WP_066883090.1">
    <property type="nucleotide sequence ID" value="NZ_JYIJ01000019.1"/>
</dbReference>
<evidence type="ECO:0000256" key="6">
    <source>
        <dbReference type="ARBA" id="ARBA00022898"/>
    </source>
</evidence>
<reference evidence="10" key="4">
    <citation type="submission" date="2015-04" db="EMBL/GenBank/DDBJ databases">
        <title>Physiological reanalysis, assessment of diazotrophy, and genome sequences of multiple isolates of Streptomyces thermoautotrophicus.</title>
        <authorList>
            <person name="MacKellar D.C."/>
            <person name="Lieber L."/>
            <person name="Norman J."/>
            <person name="Bolger A."/>
            <person name="Tobin C."/>
            <person name="Murray J.W."/>
            <person name="Woodward J."/>
            <person name="Friesen M."/>
            <person name="Prell J."/>
        </authorList>
    </citation>
    <scope>NUCLEOTIDE SEQUENCE [LARGE SCALE GENOMIC DNA]</scope>
    <source>
        <strain evidence="10">H1</strain>
    </source>
</reference>
<evidence type="ECO:0000313" key="9">
    <source>
        <dbReference type="EMBL" id="KWW97854.1"/>
    </source>
</evidence>
<name>A0A132MLT6_9ACTN</name>
<evidence type="ECO:0000256" key="5">
    <source>
        <dbReference type="ARBA" id="ARBA00022679"/>
    </source>
</evidence>
<dbReference type="InterPro" id="IPR015424">
    <property type="entry name" value="PyrdxlP-dep_Trfase"/>
</dbReference>
<evidence type="ECO:0000256" key="4">
    <source>
        <dbReference type="ARBA" id="ARBA00022576"/>
    </source>
</evidence>
<evidence type="ECO:0000256" key="3">
    <source>
        <dbReference type="ARBA" id="ARBA00011738"/>
    </source>
</evidence>
<keyword evidence="12" id="KW-1185">Reference proteome</keyword>
<dbReference type="InterPro" id="IPR015421">
    <property type="entry name" value="PyrdxlP-dep_Trfase_major"/>
</dbReference>
<evidence type="ECO:0000313" key="12">
    <source>
        <dbReference type="Proteomes" id="UP000070188"/>
    </source>
</evidence>
<sequence>MNVRSRLDAHVDRYAARTRGMTASEIRALFAVATRPEVISLAGGMPYLSALPMDAVSSVVERLVMERGAVALQYGSAQGDQKLREQICEVMALEGIQADADDVIVTVGSQQALDLVTRIFIDPGDVILAEAPSYVGALSTFASYQAQVVHVEMDDDGLVPDRLRDTIKSLKSAGRRPKFLYTIPNFHNPAGVSLSLERRREVAEICREHDLLILEDNPYGLLGFDEEPMDALYAHAPDRVIYLGTFSKTFAPGFRVGWAVAPHGVREKMVLAAEAAVLCPPVFSQLAVSAYLETEPWKDQIKKYQELYRERRDAMLSALEDMMPPSVTWTKPTGGFYVWLTLPNGLDSKAMLPRAVTARVAYVPGTAFFADGSGSTALRLSYCYPTPERIREGIRRLAGVLEDELELHSTFGTGPRRPQRGQAGSELASAPYPDLA</sequence>
<dbReference type="FunFam" id="3.40.640.10:FF:000053">
    <property type="entry name" value="Aminotransferase, class I"/>
    <property type="match status" value="1"/>
</dbReference>
<keyword evidence="4" id="KW-0032">Aminotransferase</keyword>
<dbReference type="Pfam" id="PF00155">
    <property type="entry name" value="Aminotran_1_2"/>
    <property type="match status" value="1"/>
</dbReference>
<dbReference type="GO" id="GO:0030170">
    <property type="term" value="F:pyridoxal phosphate binding"/>
    <property type="evidence" value="ECO:0007669"/>
    <property type="project" value="InterPro"/>
</dbReference>
<dbReference type="InterPro" id="IPR015422">
    <property type="entry name" value="PyrdxlP-dep_Trfase_small"/>
</dbReference>
<dbReference type="PANTHER" id="PTHR42790:SF19">
    <property type="entry name" value="KYNURENINE_ALPHA-AMINOADIPATE AMINOTRANSFERASE, MITOCHONDRIAL"/>
    <property type="match status" value="1"/>
</dbReference>
<dbReference type="Proteomes" id="UP000070188">
    <property type="component" value="Unassembled WGS sequence"/>
</dbReference>
<evidence type="ECO:0000256" key="7">
    <source>
        <dbReference type="SAM" id="MobiDB-lite"/>
    </source>
</evidence>
<dbReference type="EMBL" id="JYIK01001107">
    <property type="protein sequence ID" value="KWX06313.1"/>
    <property type="molecule type" value="Genomic_DNA"/>
</dbReference>
<comment type="subunit">
    <text evidence="3">Homodimer.</text>
</comment>
<dbReference type="Gene3D" id="3.90.1150.10">
    <property type="entry name" value="Aspartate Aminotransferase, domain 1"/>
    <property type="match status" value="1"/>
</dbReference>
<evidence type="ECO:0000313" key="11">
    <source>
        <dbReference type="EMBL" id="KWX06313.1"/>
    </source>
</evidence>
<dbReference type="SUPFAM" id="SSF53383">
    <property type="entry name" value="PLP-dependent transferases"/>
    <property type="match status" value="1"/>
</dbReference>
<evidence type="ECO:0000256" key="2">
    <source>
        <dbReference type="ARBA" id="ARBA00007441"/>
    </source>
</evidence>